<dbReference type="EMBL" id="ANJA01002614">
    <property type="protein sequence ID" value="ETO68713.1"/>
    <property type="molecule type" value="Genomic_DNA"/>
</dbReference>
<feature type="region of interest" description="Disordered" evidence="1">
    <location>
        <begin position="450"/>
        <end position="478"/>
    </location>
</feature>
<organism evidence="2 3">
    <name type="scientific">Phytophthora nicotianae P1976</name>
    <dbReference type="NCBI Taxonomy" id="1317066"/>
    <lineage>
        <taxon>Eukaryota</taxon>
        <taxon>Sar</taxon>
        <taxon>Stramenopiles</taxon>
        <taxon>Oomycota</taxon>
        <taxon>Peronosporomycetes</taxon>
        <taxon>Peronosporales</taxon>
        <taxon>Peronosporaceae</taxon>
        <taxon>Phytophthora</taxon>
    </lineage>
</organism>
<dbReference type="OrthoDB" id="168298at2759"/>
<evidence type="ECO:0000313" key="2">
    <source>
        <dbReference type="EMBL" id="ETO68713.1"/>
    </source>
</evidence>
<feature type="region of interest" description="Disordered" evidence="1">
    <location>
        <begin position="305"/>
        <end position="387"/>
    </location>
</feature>
<feature type="compositionally biased region" description="Basic and acidic residues" evidence="1">
    <location>
        <begin position="374"/>
        <end position="386"/>
    </location>
</feature>
<protein>
    <submittedName>
        <fullName evidence="2">Uncharacterized protein</fullName>
    </submittedName>
</protein>
<evidence type="ECO:0000256" key="1">
    <source>
        <dbReference type="SAM" id="MobiDB-lite"/>
    </source>
</evidence>
<proteinExistence type="predicted"/>
<reference evidence="2 3" key="1">
    <citation type="submission" date="2013-11" db="EMBL/GenBank/DDBJ databases">
        <title>The Genome Sequence of Phytophthora parasitica P1976.</title>
        <authorList>
            <consortium name="The Broad Institute Genomics Platform"/>
            <person name="Russ C."/>
            <person name="Tyler B."/>
            <person name="Panabieres F."/>
            <person name="Shan W."/>
            <person name="Tripathy S."/>
            <person name="Grunwald N."/>
            <person name="Machado M."/>
            <person name="Johnson C.S."/>
            <person name="Walker B."/>
            <person name="Young S."/>
            <person name="Zeng Q."/>
            <person name="Gargeya S."/>
            <person name="Fitzgerald M."/>
            <person name="Haas B."/>
            <person name="Abouelleil A."/>
            <person name="Allen A.W."/>
            <person name="Alvarado L."/>
            <person name="Arachchi H.M."/>
            <person name="Berlin A.M."/>
            <person name="Chapman S.B."/>
            <person name="Gainer-Dewar J."/>
            <person name="Goldberg J."/>
            <person name="Griggs A."/>
            <person name="Gujja S."/>
            <person name="Hansen M."/>
            <person name="Howarth C."/>
            <person name="Imamovic A."/>
            <person name="Ireland A."/>
            <person name="Larimer J."/>
            <person name="McCowan C."/>
            <person name="Murphy C."/>
            <person name="Pearson M."/>
            <person name="Poon T.W."/>
            <person name="Priest M."/>
            <person name="Roberts A."/>
            <person name="Saif S."/>
            <person name="Shea T."/>
            <person name="Sisk P."/>
            <person name="Sykes S."/>
            <person name="Wortman J."/>
            <person name="Nusbaum C."/>
            <person name="Birren B."/>
        </authorList>
    </citation>
    <scope>NUCLEOTIDE SEQUENCE [LARGE SCALE GENOMIC DNA]</scope>
    <source>
        <strain evidence="2 3">P1976</strain>
    </source>
</reference>
<gene>
    <name evidence="2" type="ORF">F444_14499</name>
</gene>
<comment type="caution">
    <text evidence="2">The sequence shown here is derived from an EMBL/GenBank/DDBJ whole genome shotgun (WGS) entry which is preliminary data.</text>
</comment>
<dbReference type="Proteomes" id="UP000028582">
    <property type="component" value="Unassembled WGS sequence"/>
</dbReference>
<accession>A0A080ZQ02</accession>
<dbReference type="AlphaFoldDB" id="A0A080ZQ02"/>
<sequence length="665" mass="75413">MSFTNAVASPINCASNIDVESLKDWPGQDGNELGPEHNDDTEDNDSSDTSRVVDTAITYARECLRSENYIQATLALRSVLEISKPTTTPYKMVVLQIAQVLYVTQELKASTDCMLGVYRVMPPPLSTIDGICVIARSYEQLQSNSMARFWWKKLNPALGVPIRPDICLWEAMADRLFDAELYVFAADFYAQAMAADVEQQFVPSNRFRYRYLFALLAFVEPQGPTVHMDLCKSVAWSLVQWFRRRNRNAIHVRTCFGDPHFYRMLGVYFTSFPAVYRAVFVWLDGPAGRIARCWRRYWAKLHPPPKPVSLPPSSNATLKGKKKPNASIRQSRSPTRTEIRGKVSAPLSTSLSPTKKPRISDRNHKQAKTAKPGRKTERNNSIKPRNEVIATPGLNNNAISVQDNQQFQSDQNYSTIKNRCDNLKINTSAKKSSEFDEHSSMKRRFSAVKRLRAKRSSADPTSEKPSSAGVEKHSSDEEQIIARSSSTSLLDVYPLDLSRTEDFIASCGREPGFADLDLNQVGEFARLAHYRSRVLTGKHASVNNLDTTKVEPQWLQEVEKAVAFIKTHQQHNLASCKVVVEGDSIAHLSEVHTRLVLMITTLCRQYTRDFGETSFTRRLRGITRKLIEWKFTRISEAITALRDAKAVAIQEEKQRNLEFYHVHRA</sequence>
<feature type="region of interest" description="Disordered" evidence="1">
    <location>
        <begin position="21"/>
        <end position="51"/>
    </location>
</feature>
<name>A0A080ZQ02_PHYNI</name>
<evidence type="ECO:0000313" key="3">
    <source>
        <dbReference type="Proteomes" id="UP000028582"/>
    </source>
</evidence>